<accession>A0A7C4R316</accession>
<dbReference type="GO" id="GO:0004521">
    <property type="term" value="F:RNA endonuclease activity"/>
    <property type="evidence" value="ECO:0007669"/>
    <property type="project" value="TreeGrafter"/>
</dbReference>
<dbReference type="InterPro" id="IPR036866">
    <property type="entry name" value="RibonucZ/Hydroxyglut_hydro"/>
</dbReference>
<dbReference type="PANTHER" id="PTHR11203:SF37">
    <property type="entry name" value="INTEGRATOR COMPLEX SUBUNIT 11"/>
    <property type="match status" value="1"/>
</dbReference>
<dbReference type="CDD" id="cd16295">
    <property type="entry name" value="TTHA0252-CPSF-like_MBL-fold"/>
    <property type="match status" value="1"/>
</dbReference>
<evidence type="ECO:0000313" key="4">
    <source>
        <dbReference type="EMBL" id="HGT70895.1"/>
    </source>
</evidence>
<feature type="domain" description="Beta-Casp" evidence="3">
    <location>
        <begin position="238"/>
        <end position="363"/>
    </location>
</feature>
<organism evidence="4">
    <name type="scientific">candidate division CPR3 bacterium</name>
    <dbReference type="NCBI Taxonomy" id="2268181"/>
    <lineage>
        <taxon>Bacteria</taxon>
        <taxon>Bacteria division CPR3</taxon>
    </lineage>
</organism>
<dbReference type="AlphaFoldDB" id="A0A7C4R316"/>
<evidence type="ECO:0000256" key="1">
    <source>
        <dbReference type="ARBA" id="ARBA00022801"/>
    </source>
</evidence>
<comment type="caution">
    <text evidence="4">The sequence shown here is derived from an EMBL/GenBank/DDBJ whole genome shotgun (WGS) entry which is preliminary data.</text>
</comment>
<gene>
    <name evidence="4" type="ORF">ENT43_01405</name>
</gene>
<dbReference type="Pfam" id="PF07521">
    <property type="entry name" value="RMMBL"/>
    <property type="match status" value="1"/>
</dbReference>
<keyword evidence="1 4" id="KW-0378">Hydrolase</keyword>
<dbReference type="InterPro" id="IPR022712">
    <property type="entry name" value="Beta_Casp"/>
</dbReference>
<dbReference type="Pfam" id="PF00753">
    <property type="entry name" value="Lactamase_B"/>
    <property type="match status" value="1"/>
</dbReference>
<dbReference type="SMART" id="SM01027">
    <property type="entry name" value="Beta-Casp"/>
    <property type="match status" value="1"/>
</dbReference>
<dbReference type="InterPro" id="IPR050698">
    <property type="entry name" value="MBL"/>
</dbReference>
<protein>
    <submittedName>
        <fullName evidence="4">MBL fold metallo-hydrolase</fullName>
    </submittedName>
</protein>
<dbReference type="EMBL" id="DSYQ01000005">
    <property type="protein sequence ID" value="HGT70895.1"/>
    <property type="molecule type" value="Genomic_DNA"/>
</dbReference>
<dbReference type="InterPro" id="IPR011108">
    <property type="entry name" value="RMMBL"/>
</dbReference>
<dbReference type="GO" id="GO:0016787">
    <property type="term" value="F:hydrolase activity"/>
    <property type="evidence" value="ECO:0007669"/>
    <property type="project" value="UniProtKB-KW"/>
</dbReference>
<feature type="domain" description="Metallo-beta-lactamase" evidence="2">
    <location>
        <begin position="13"/>
        <end position="225"/>
    </location>
</feature>
<dbReference type="Gene3D" id="3.60.15.10">
    <property type="entry name" value="Ribonuclease Z/Hydroxyacylglutathione hydrolase-like"/>
    <property type="match status" value="1"/>
</dbReference>
<dbReference type="Gene3D" id="3.40.50.10890">
    <property type="match status" value="1"/>
</dbReference>
<dbReference type="InterPro" id="IPR001279">
    <property type="entry name" value="Metallo-B-lactamas"/>
</dbReference>
<name>A0A7C4R316_UNCC3</name>
<reference evidence="4" key="1">
    <citation type="journal article" date="2020" name="mSystems">
        <title>Genome- and Community-Level Interaction Insights into Carbon Utilization and Element Cycling Functions of Hydrothermarchaeota in Hydrothermal Sediment.</title>
        <authorList>
            <person name="Zhou Z."/>
            <person name="Liu Y."/>
            <person name="Xu W."/>
            <person name="Pan J."/>
            <person name="Luo Z.H."/>
            <person name="Li M."/>
        </authorList>
    </citation>
    <scope>NUCLEOTIDE SEQUENCE [LARGE SCALE GENOMIC DNA]</scope>
    <source>
        <strain evidence="4">SpSt-579</strain>
    </source>
</reference>
<dbReference type="SMART" id="SM00849">
    <property type="entry name" value="Lactamase_B"/>
    <property type="match status" value="1"/>
</dbReference>
<evidence type="ECO:0000259" key="2">
    <source>
        <dbReference type="SMART" id="SM00849"/>
    </source>
</evidence>
<dbReference type="Pfam" id="PF10996">
    <property type="entry name" value="Beta-Casp"/>
    <property type="match status" value="1"/>
</dbReference>
<sequence length="451" mass="50928">MKLKFHGAAGRVTGSCFLLSTEKENILIDCGLFQGSSDERGKNQEPFPFDPKKIDFVIATHSHVDHIGRIPKLVKEGFRGKIFSTHPAKEFAKIFLEDTYKLIRDQAKRKGEELIWEKEDLLKSINLWEGYNYHQIFNAGSANIEFLDAGHILGSSIVKIVVEGKTFIFSGDLGNPPVPLLEDTEKVGCADYVIMETTYGNRLHEKSEERIGELEKILKEIIQNKSVLLIPIFAMEKTQELLYEINELVEEKRIGRVNFFLDSPLAIKATRIYEKYTHYFDEEAIKKIKSGDDVFDFPGLKITTSGKDSRKIFNEKPPKVIIAGSGMSTGGRILMHEINYLSDPNNVILFVGYQVKGTLGRRIKDGEKTVKISGKEIEINAQIKELSAYSSHADQGKLSDWVKNIVEKSPQKPTVFAVHGEVEASEEFAKIISERFGIKATTPKENEELEL</sequence>
<dbReference type="SUPFAM" id="SSF56281">
    <property type="entry name" value="Metallo-hydrolase/oxidoreductase"/>
    <property type="match status" value="1"/>
</dbReference>
<evidence type="ECO:0000259" key="3">
    <source>
        <dbReference type="SMART" id="SM01027"/>
    </source>
</evidence>
<proteinExistence type="predicted"/>
<dbReference type="PANTHER" id="PTHR11203">
    <property type="entry name" value="CLEAVAGE AND POLYADENYLATION SPECIFICITY FACTOR FAMILY MEMBER"/>
    <property type="match status" value="1"/>
</dbReference>